<keyword evidence="4" id="KW-1185">Reference proteome</keyword>
<name>A0A6I0F6H5_9FIRM</name>
<dbReference type="GO" id="GO:0005737">
    <property type="term" value="C:cytoplasm"/>
    <property type="evidence" value="ECO:0007669"/>
    <property type="project" value="UniProtKB-SubCell"/>
</dbReference>
<dbReference type="InterPro" id="IPR009242">
    <property type="entry name" value="DUF896"/>
</dbReference>
<dbReference type="EMBL" id="WBZC01000045">
    <property type="protein sequence ID" value="KAB3532871.1"/>
    <property type="molecule type" value="Genomic_DNA"/>
</dbReference>
<dbReference type="AlphaFoldDB" id="A0A6I0F6H5"/>
<accession>A0A6I0F6H5</accession>
<evidence type="ECO:0000256" key="2">
    <source>
        <dbReference type="HAMAP-Rule" id="MF_01103"/>
    </source>
</evidence>
<comment type="similarity">
    <text evidence="2">Belongs to the UPF0291 family.</text>
</comment>
<gene>
    <name evidence="3" type="ORF">F8154_11320</name>
</gene>
<dbReference type="PANTHER" id="PTHR37300">
    <property type="entry name" value="UPF0291 PROTEIN CBO2609/CLC_2481"/>
    <property type="match status" value="1"/>
</dbReference>
<protein>
    <recommendedName>
        <fullName evidence="2">UPF0291 protein F8154_11320</fullName>
    </recommendedName>
</protein>
<dbReference type="RefSeq" id="WP_151861728.1">
    <property type="nucleotide sequence ID" value="NZ_WBZC01000045.1"/>
</dbReference>
<dbReference type="SUPFAM" id="SSF158221">
    <property type="entry name" value="YnzC-like"/>
    <property type="match status" value="1"/>
</dbReference>
<reference evidence="3 4" key="1">
    <citation type="submission" date="2019-10" db="EMBL/GenBank/DDBJ databases">
        <title>Alkaliphilus serpentinus sp. nov. and Alkaliphilus pronyensis sp. nov., two novel anaerobic alkaliphilic species isolated from the serpentinized-hosted hydrothermal field of the Prony Bay (New Caledonia).</title>
        <authorList>
            <person name="Postec A."/>
        </authorList>
    </citation>
    <scope>NUCLEOTIDE SEQUENCE [LARGE SCALE GENOMIC DNA]</scope>
    <source>
        <strain evidence="3 4">LacV</strain>
    </source>
</reference>
<dbReference type="Pfam" id="PF05979">
    <property type="entry name" value="DUF896"/>
    <property type="match status" value="1"/>
</dbReference>
<dbReference type="Proteomes" id="UP000432715">
    <property type="component" value="Unassembled WGS sequence"/>
</dbReference>
<comment type="subcellular location">
    <subcellularLocation>
        <location evidence="2">Cytoplasm</location>
    </subcellularLocation>
</comment>
<keyword evidence="1 2" id="KW-0963">Cytoplasm</keyword>
<evidence type="ECO:0000256" key="1">
    <source>
        <dbReference type="ARBA" id="ARBA00022490"/>
    </source>
</evidence>
<proteinExistence type="inferred from homology"/>
<dbReference type="Gene3D" id="1.10.287.540">
    <property type="entry name" value="Helix hairpin bin"/>
    <property type="match status" value="1"/>
</dbReference>
<evidence type="ECO:0000313" key="3">
    <source>
        <dbReference type="EMBL" id="KAB3532871.1"/>
    </source>
</evidence>
<evidence type="ECO:0000313" key="4">
    <source>
        <dbReference type="Proteomes" id="UP000432715"/>
    </source>
</evidence>
<dbReference type="OrthoDB" id="390105at2"/>
<dbReference type="HAMAP" id="MF_01103">
    <property type="entry name" value="UPF0291"/>
    <property type="match status" value="1"/>
</dbReference>
<sequence length="56" mass="6697">MVTKEKLARINYLAKVSKSRELTDEEKSEQKALRDEYIKAFRKTFKKQLDSIEFVD</sequence>
<comment type="caution">
    <text evidence="3">The sequence shown here is derived from an EMBL/GenBank/DDBJ whole genome shotgun (WGS) entry which is preliminary data.</text>
</comment>
<dbReference type="PANTHER" id="PTHR37300:SF1">
    <property type="entry name" value="UPF0291 PROTEIN YNZC"/>
    <property type="match status" value="1"/>
</dbReference>
<organism evidence="3 4">
    <name type="scientific">Alkaliphilus pronyensis</name>
    <dbReference type="NCBI Taxonomy" id="1482732"/>
    <lineage>
        <taxon>Bacteria</taxon>
        <taxon>Bacillati</taxon>
        <taxon>Bacillota</taxon>
        <taxon>Clostridia</taxon>
        <taxon>Peptostreptococcales</taxon>
        <taxon>Natronincolaceae</taxon>
        <taxon>Alkaliphilus</taxon>
    </lineage>
</organism>